<dbReference type="FunFam" id="3.30.2160.10:FF:000004">
    <property type="entry name" value="probable E3 ubiquitin-protein ligase HERC4 isoform X1"/>
    <property type="match status" value="1"/>
</dbReference>
<evidence type="ECO:0000256" key="7">
    <source>
        <dbReference type="ARBA" id="ARBA00022679"/>
    </source>
</evidence>
<dbReference type="GO" id="GO:0006511">
    <property type="term" value="P:ubiquitin-dependent protein catabolic process"/>
    <property type="evidence" value="ECO:0007669"/>
    <property type="project" value="UniProtKB-ARBA"/>
</dbReference>
<feature type="compositionally biased region" description="Basic and acidic residues" evidence="19">
    <location>
        <begin position="229"/>
        <end position="252"/>
    </location>
</feature>
<dbReference type="InterPro" id="IPR044611">
    <property type="entry name" value="E3A/B/C-like"/>
</dbReference>
<evidence type="ECO:0000256" key="16">
    <source>
        <dbReference type="ARBA" id="ARBA00077235"/>
    </source>
</evidence>
<evidence type="ECO:0000256" key="18">
    <source>
        <dbReference type="PROSITE-ProRule" id="PRU00104"/>
    </source>
</evidence>
<accession>A0A0P4WDM4</accession>
<dbReference type="GO" id="GO:0005737">
    <property type="term" value="C:cytoplasm"/>
    <property type="evidence" value="ECO:0007669"/>
    <property type="project" value="UniProtKB-SubCell"/>
</dbReference>
<evidence type="ECO:0000256" key="9">
    <source>
        <dbReference type="ARBA" id="ARBA00022771"/>
    </source>
</evidence>
<evidence type="ECO:0000256" key="15">
    <source>
        <dbReference type="ARBA" id="ARBA00067504"/>
    </source>
</evidence>
<evidence type="ECO:0000256" key="11">
    <source>
        <dbReference type="ARBA" id="ARBA00022833"/>
    </source>
</evidence>
<dbReference type="SUPFAM" id="SSF56204">
    <property type="entry name" value="Hect, E3 ligase catalytic domain"/>
    <property type="match status" value="1"/>
</dbReference>
<feature type="region of interest" description="Disordered" evidence="19">
    <location>
        <begin position="1"/>
        <end position="46"/>
    </location>
</feature>
<dbReference type="GO" id="GO:0061630">
    <property type="term" value="F:ubiquitin protein ligase activity"/>
    <property type="evidence" value="ECO:0007669"/>
    <property type="project" value="UniProtKB-EC"/>
</dbReference>
<dbReference type="CDD" id="cd00078">
    <property type="entry name" value="HECTc"/>
    <property type="match status" value="1"/>
</dbReference>
<feature type="compositionally biased region" description="Low complexity" evidence="19">
    <location>
        <begin position="29"/>
        <end position="38"/>
    </location>
</feature>
<reference evidence="21" key="1">
    <citation type="submission" date="2015-09" db="EMBL/GenBank/DDBJ databases">
        <title>Scylla olivacea transcriptome.</title>
        <authorList>
            <person name="Ikhwanuddin M."/>
        </authorList>
    </citation>
    <scope>NUCLEOTIDE SEQUENCE</scope>
</reference>
<evidence type="ECO:0000256" key="1">
    <source>
        <dbReference type="ARBA" id="ARBA00000885"/>
    </source>
</evidence>
<dbReference type="InterPro" id="IPR035983">
    <property type="entry name" value="Hect_E3_ubiquitin_ligase"/>
</dbReference>
<feature type="region of interest" description="Disordered" evidence="19">
    <location>
        <begin position="465"/>
        <end position="486"/>
    </location>
</feature>
<dbReference type="GO" id="GO:0048513">
    <property type="term" value="P:animal organ development"/>
    <property type="evidence" value="ECO:0007669"/>
    <property type="project" value="UniProtKB-ARBA"/>
</dbReference>
<proteinExistence type="predicted"/>
<keyword evidence="12" id="KW-0647">Proteasome</keyword>
<dbReference type="GO" id="GO:0000502">
    <property type="term" value="C:proteasome complex"/>
    <property type="evidence" value="ECO:0007669"/>
    <property type="project" value="UniProtKB-KW"/>
</dbReference>
<dbReference type="GO" id="GO:0008270">
    <property type="term" value="F:zinc ion binding"/>
    <property type="evidence" value="ECO:0007669"/>
    <property type="project" value="UniProtKB-KW"/>
</dbReference>
<dbReference type="EMBL" id="GDRN01071114">
    <property type="protein sequence ID" value="JAI63754.1"/>
    <property type="molecule type" value="Transcribed_RNA"/>
</dbReference>
<dbReference type="InterPro" id="IPR042556">
    <property type="entry name" value="AZUL_sf"/>
</dbReference>
<keyword evidence="8" id="KW-0479">Metal-binding</keyword>
<organism evidence="21">
    <name type="scientific">Scylla olivacea</name>
    <name type="common">Orange mud crab</name>
    <name type="synonym">Cancer olivacea</name>
    <dbReference type="NCBI Taxonomy" id="85551"/>
    <lineage>
        <taxon>Eukaryota</taxon>
        <taxon>Metazoa</taxon>
        <taxon>Ecdysozoa</taxon>
        <taxon>Arthropoda</taxon>
        <taxon>Crustacea</taxon>
        <taxon>Multicrustacea</taxon>
        <taxon>Malacostraca</taxon>
        <taxon>Eumalacostraca</taxon>
        <taxon>Eucarida</taxon>
        <taxon>Decapoda</taxon>
        <taxon>Pleocyemata</taxon>
        <taxon>Brachyura</taxon>
        <taxon>Eubrachyura</taxon>
        <taxon>Portunoidea</taxon>
        <taxon>Portunidae</taxon>
        <taxon>Portuninae</taxon>
        <taxon>Scylla</taxon>
    </lineage>
</organism>
<dbReference type="GO" id="GO:0009966">
    <property type="term" value="P:regulation of signal transduction"/>
    <property type="evidence" value="ECO:0007669"/>
    <property type="project" value="UniProtKB-ARBA"/>
</dbReference>
<dbReference type="GO" id="GO:0005634">
    <property type="term" value="C:nucleus"/>
    <property type="evidence" value="ECO:0007669"/>
    <property type="project" value="UniProtKB-SubCell"/>
</dbReference>
<keyword evidence="5" id="KW-0963">Cytoplasm</keyword>
<dbReference type="GO" id="GO:0048731">
    <property type="term" value="P:system development"/>
    <property type="evidence" value="ECO:0007669"/>
    <property type="project" value="UniProtKB-ARBA"/>
</dbReference>
<dbReference type="AlphaFoldDB" id="A0A0P4WDM4"/>
<evidence type="ECO:0000256" key="4">
    <source>
        <dbReference type="ARBA" id="ARBA00012485"/>
    </source>
</evidence>
<dbReference type="FunFam" id="3.30.2410.10:FF:000003">
    <property type="entry name" value="probable E3 ubiquitin-protein ligase HERC4 isoform X1"/>
    <property type="match status" value="1"/>
</dbReference>
<evidence type="ECO:0000259" key="20">
    <source>
        <dbReference type="PROSITE" id="PS50237"/>
    </source>
</evidence>
<dbReference type="GO" id="GO:0030518">
    <property type="term" value="P:nuclear receptor-mediated steroid hormone signaling pathway"/>
    <property type="evidence" value="ECO:0007669"/>
    <property type="project" value="UniProtKB-ARBA"/>
</dbReference>
<dbReference type="Gene3D" id="3.30.2160.10">
    <property type="entry name" value="Hect, E3 ligase catalytic domain"/>
    <property type="match status" value="1"/>
</dbReference>
<dbReference type="Pfam" id="PF00632">
    <property type="entry name" value="HECT"/>
    <property type="match status" value="1"/>
</dbReference>
<dbReference type="PANTHER" id="PTHR45700:SF8">
    <property type="entry name" value="HECT-TYPE E3 UBIQUITIN TRANSFERASE"/>
    <property type="match status" value="1"/>
</dbReference>
<dbReference type="Gene3D" id="3.90.1750.10">
    <property type="entry name" value="Hect, E3 ligase catalytic domains"/>
    <property type="match status" value="1"/>
</dbReference>
<evidence type="ECO:0000256" key="6">
    <source>
        <dbReference type="ARBA" id="ARBA00022553"/>
    </source>
</evidence>
<keyword evidence="7" id="KW-0808">Transferase</keyword>
<dbReference type="InterPro" id="IPR032353">
    <property type="entry name" value="AZUL"/>
</dbReference>
<dbReference type="GO" id="GO:0048511">
    <property type="term" value="P:rhythmic process"/>
    <property type="evidence" value="ECO:0007669"/>
    <property type="project" value="UniProtKB-KW"/>
</dbReference>
<dbReference type="GO" id="GO:0042752">
    <property type="term" value="P:regulation of circadian rhythm"/>
    <property type="evidence" value="ECO:0007669"/>
    <property type="project" value="UniProtKB-ARBA"/>
</dbReference>
<keyword evidence="13" id="KW-0090">Biological rhythms</keyword>
<evidence type="ECO:0000256" key="2">
    <source>
        <dbReference type="ARBA" id="ARBA00004123"/>
    </source>
</evidence>
<keyword evidence="10 18" id="KW-0833">Ubl conjugation pathway</keyword>
<feature type="domain" description="HECT" evidence="20">
    <location>
        <begin position="617"/>
        <end position="946"/>
    </location>
</feature>
<dbReference type="Gene3D" id="3.30.2410.10">
    <property type="entry name" value="Hect, E3 ligase catalytic domain"/>
    <property type="match status" value="1"/>
</dbReference>
<dbReference type="EC" id="2.3.2.26" evidence="4"/>
<evidence type="ECO:0000256" key="12">
    <source>
        <dbReference type="ARBA" id="ARBA00022942"/>
    </source>
</evidence>
<dbReference type="PROSITE" id="PS50237">
    <property type="entry name" value="HECT"/>
    <property type="match status" value="1"/>
</dbReference>
<dbReference type="PANTHER" id="PTHR45700">
    <property type="entry name" value="UBIQUITIN-PROTEIN LIGASE E3C"/>
    <property type="match status" value="1"/>
</dbReference>
<dbReference type="GO" id="GO:0000209">
    <property type="term" value="P:protein polyubiquitination"/>
    <property type="evidence" value="ECO:0007669"/>
    <property type="project" value="InterPro"/>
</dbReference>
<protein>
    <recommendedName>
        <fullName evidence="15">Ubiquitin-protein ligase E3A</fullName>
        <ecNumber evidence="4">2.3.2.26</ecNumber>
    </recommendedName>
    <alternativeName>
        <fullName evidence="17">HECT-type ubiquitin transferase E3A</fullName>
    </alternativeName>
    <alternativeName>
        <fullName evidence="16">Oncogenic protein-associated protein E6-AP</fullName>
    </alternativeName>
</protein>
<feature type="region of interest" description="Disordered" evidence="19">
    <location>
        <begin position="229"/>
        <end position="256"/>
    </location>
</feature>
<dbReference type="GO" id="GO:0010604">
    <property type="term" value="P:positive regulation of macromolecule metabolic process"/>
    <property type="evidence" value="ECO:0007669"/>
    <property type="project" value="UniProtKB-ARBA"/>
</dbReference>
<dbReference type="Gene3D" id="6.10.130.10">
    <property type="entry name" value="Ubiquitin-protein ligase E3A, N-terminal zinc-binding domain (AZUL)"/>
    <property type="match status" value="1"/>
</dbReference>
<evidence type="ECO:0000256" key="13">
    <source>
        <dbReference type="ARBA" id="ARBA00023108"/>
    </source>
</evidence>
<dbReference type="GO" id="GO:0080090">
    <property type="term" value="P:regulation of primary metabolic process"/>
    <property type="evidence" value="ECO:0007669"/>
    <property type="project" value="UniProtKB-ARBA"/>
</dbReference>
<evidence type="ECO:0000256" key="5">
    <source>
        <dbReference type="ARBA" id="ARBA00022490"/>
    </source>
</evidence>
<keyword evidence="11" id="KW-0862">Zinc</keyword>
<evidence type="ECO:0000256" key="14">
    <source>
        <dbReference type="ARBA" id="ARBA00023242"/>
    </source>
</evidence>
<feature type="active site" description="Glycyl thioester intermediate" evidence="18">
    <location>
        <position position="914"/>
    </location>
</feature>
<sequence>MSSPQGSPDPAGAEEGASNETIGNEEEAGAQSEQGGSSWPQPQDTDMKRAAAQLIEKYYFQLTVGCGNAHCDNPNCASSGKVGTLTSNEAAGKALQLCAARARLCEVVGAKVRRASQSLTLEAGVASSVSGKGHSSASGNTATCSLVQDVNMASVSTPSSALPPLSPMVDGLNTATGLTEETLVHTIAECRSSNNYAKLRRLLWAVFSNEIALRHSFIQRSEPVEKKSELLVRNKSKDNGGAQSKEEIRAQEEDLDKDLDSAEDTACEGEAAACAEATPEGDTKDPCKDFATTPNSTALDISEVRRAYAALFECPEAEFSSTLTNAVVQLLSDSLGIQLRVYKDAFSAIPNNINIFIILLESPALNTTDFIEGVMPSLCRTIGQLPERDQAHLTRHLASWEAPRLHRLLESLHQLITIRLLTTEFIQDFTINDEEAITSATQVMKLLFYASILGGKLDTPLLRDLPAEDPSLEPSTHEDPFSSVGKDWAARPPPKDSLGSLLGIHVLDARTPLVPLSEFYDDFLSDQLEMDRDFALYKAGSSDKFSFLYYPFILTPATKALGLYYDNRIRMYSERRMSIYQQLIEGMAANPYLKLRVRRDHIIDDALVELEMVALDNPGDLKKQMVVEFEGEQGIDEGGLSKEFFQLIVEQIFNPDYAMFCFNNESRTFWFNPNCFENDAQFTLVGIVLGLAIYNNVILDVHFPPVMYKKLCSKPGSFHDLRDWNTTLYRSLVELLEYEGDDLEEVFMQTFRVGYQDVFGTSLTHDLKTDGDTILVSQASKHEFVELYADFLLNKMVERQFRAFRRGFNMVTDDSPLVNLFRPEELELLICGSQHYDFMELMKSTEYDGGYTSETPIVQAFWELVHDMTTEDKKRLLQFTTGSARVPVGGLARLKLIIARHGPDCDRLPTAHTCFNVLLLPEYSSKEKLRDRLYKAIKYAQGFGML</sequence>
<dbReference type="EMBL" id="GDRN01071115">
    <property type="protein sequence ID" value="JAI63753.1"/>
    <property type="molecule type" value="Transcribed_RNA"/>
</dbReference>
<evidence type="ECO:0000256" key="3">
    <source>
        <dbReference type="ARBA" id="ARBA00004496"/>
    </source>
</evidence>
<comment type="subcellular location">
    <subcellularLocation>
        <location evidence="3">Cytoplasm</location>
    </subcellularLocation>
    <subcellularLocation>
        <location evidence="2">Nucleus</location>
    </subcellularLocation>
</comment>
<evidence type="ECO:0000256" key="8">
    <source>
        <dbReference type="ARBA" id="ARBA00022723"/>
    </source>
</evidence>
<dbReference type="Pfam" id="PF16558">
    <property type="entry name" value="AZUL"/>
    <property type="match status" value="1"/>
</dbReference>
<comment type="catalytic activity">
    <reaction evidence="1">
        <text>S-ubiquitinyl-[E2 ubiquitin-conjugating enzyme]-L-cysteine + [acceptor protein]-L-lysine = [E2 ubiquitin-conjugating enzyme]-L-cysteine + N(6)-ubiquitinyl-[acceptor protein]-L-lysine.</text>
        <dbReference type="EC" id="2.3.2.26"/>
    </reaction>
</comment>
<evidence type="ECO:0000256" key="10">
    <source>
        <dbReference type="ARBA" id="ARBA00022786"/>
    </source>
</evidence>
<dbReference type="InterPro" id="IPR000569">
    <property type="entry name" value="HECT_dom"/>
</dbReference>
<keyword evidence="9" id="KW-0863">Zinc-finger</keyword>
<evidence type="ECO:0000256" key="19">
    <source>
        <dbReference type="SAM" id="MobiDB-lite"/>
    </source>
</evidence>
<keyword evidence="14" id="KW-0539">Nucleus</keyword>
<dbReference type="SMART" id="SM00119">
    <property type="entry name" value="HECTc"/>
    <property type="match status" value="1"/>
</dbReference>
<dbReference type="FunFam" id="3.90.1750.10:FF:000008">
    <property type="entry name" value="Putative ubiquitin-protein ligase E3A"/>
    <property type="match status" value="1"/>
</dbReference>
<evidence type="ECO:0000313" key="21">
    <source>
        <dbReference type="EMBL" id="JAI63753.1"/>
    </source>
</evidence>
<name>A0A0P4WDM4_SCYOL</name>
<keyword evidence="6" id="KW-0597">Phosphoprotein</keyword>
<evidence type="ECO:0000256" key="17">
    <source>
        <dbReference type="ARBA" id="ARBA00077264"/>
    </source>
</evidence>